<dbReference type="KEGG" id="bsan:CHH28_09055"/>
<dbReference type="EMBL" id="CP022530">
    <property type="protein sequence ID" value="ASP38818.1"/>
    <property type="molecule type" value="Genomic_DNA"/>
</dbReference>
<feature type="transmembrane region" description="Helical" evidence="7">
    <location>
        <begin position="197"/>
        <end position="218"/>
    </location>
</feature>
<evidence type="ECO:0000313" key="9">
    <source>
        <dbReference type="EMBL" id="ASP38818.1"/>
    </source>
</evidence>
<evidence type="ECO:0000259" key="8">
    <source>
        <dbReference type="Pfam" id="PF00892"/>
    </source>
</evidence>
<keyword evidence="3 7" id="KW-0812">Transmembrane</keyword>
<gene>
    <name evidence="9" type="ORF">CHH28_09055</name>
</gene>
<keyword evidence="10" id="KW-1185">Reference proteome</keyword>
<dbReference type="GO" id="GO:0016020">
    <property type="term" value="C:membrane"/>
    <property type="evidence" value="ECO:0007669"/>
    <property type="project" value="UniProtKB-SubCell"/>
</dbReference>
<comment type="similarity">
    <text evidence="2">Belongs to the EamA transporter family.</text>
</comment>
<accession>A0A222FIK1</accession>
<evidence type="ECO:0000256" key="1">
    <source>
        <dbReference type="ARBA" id="ARBA00004141"/>
    </source>
</evidence>
<sequence length="303" mass="33005">MALFVLLWGSAAIFTRIGLDHATPLAMLLLRFSLALLVLLFLCLSQSSGPRRWWPAAKHRKRVAAAGLLMIGLYSISYFQAMYHQVTPGLLATVLGVQPILTLLLTERRFSPWRLLGLLLALAGLALVVWQSLVAAQLSMVGMAYALAALLCITLGALLQKGVNEAPLQTLPMQYVITLLVCLLWAPTQAFEWQMDWGFWIPLLWLGIVISVLAQLLFYRLIQTGNLVNVTSLFYLVPVVTVVLDFLVLGNRLPWLALVGMAAILTGLALAFRQHAVSDTAAAPAATSTPTSTATSTPRESNA</sequence>
<dbReference type="AlphaFoldDB" id="A0A222FIK1"/>
<dbReference type="Pfam" id="PF00892">
    <property type="entry name" value="EamA"/>
    <property type="match status" value="2"/>
</dbReference>
<feature type="transmembrane region" description="Helical" evidence="7">
    <location>
        <begin position="89"/>
        <end position="106"/>
    </location>
</feature>
<name>A0A222FIK1_9GAMM</name>
<feature type="transmembrane region" description="Helical" evidence="7">
    <location>
        <begin position="113"/>
        <end position="133"/>
    </location>
</feature>
<feature type="transmembrane region" description="Helical" evidence="7">
    <location>
        <begin position="255"/>
        <end position="272"/>
    </location>
</feature>
<organism evidence="9 10">
    <name type="scientific">Bacterioplanes sanyensis</name>
    <dbReference type="NCBI Taxonomy" id="1249553"/>
    <lineage>
        <taxon>Bacteria</taxon>
        <taxon>Pseudomonadati</taxon>
        <taxon>Pseudomonadota</taxon>
        <taxon>Gammaproteobacteria</taxon>
        <taxon>Oceanospirillales</taxon>
        <taxon>Oceanospirillaceae</taxon>
        <taxon>Bacterioplanes</taxon>
    </lineage>
</organism>
<keyword evidence="4 7" id="KW-1133">Transmembrane helix</keyword>
<evidence type="ECO:0000256" key="7">
    <source>
        <dbReference type="SAM" id="Phobius"/>
    </source>
</evidence>
<feature type="domain" description="EamA" evidence="8">
    <location>
        <begin position="141"/>
        <end position="272"/>
    </location>
</feature>
<feature type="transmembrane region" description="Helical" evidence="7">
    <location>
        <begin position="230"/>
        <end position="249"/>
    </location>
</feature>
<dbReference type="InterPro" id="IPR050638">
    <property type="entry name" value="AA-Vitamin_Transporters"/>
</dbReference>
<feature type="transmembrane region" description="Helical" evidence="7">
    <location>
        <begin position="64"/>
        <end position="83"/>
    </location>
</feature>
<dbReference type="InterPro" id="IPR037185">
    <property type="entry name" value="EmrE-like"/>
</dbReference>
<proteinExistence type="inferred from homology"/>
<evidence type="ECO:0000256" key="3">
    <source>
        <dbReference type="ARBA" id="ARBA00022692"/>
    </source>
</evidence>
<dbReference type="PANTHER" id="PTHR32322">
    <property type="entry name" value="INNER MEMBRANE TRANSPORTER"/>
    <property type="match status" value="1"/>
</dbReference>
<feature type="transmembrane region" description="Helical" evidence="7">
    <location>
        <begin position="171"/>
        <end position="191"/>
    </location>
</feature>
<reference evidence="9 10" key="1">
    <citation type="submission" date="2017-07" db="EMBL/GenBank/DDBJ databases">
        <title>Annotated genome sequence of Bacterioplanes sanyensis isolated from Red Sea.</title>
        <authorList>
            <person name="Rehman Z.U."/>
        </authorList>
    </citation>
    <scope>NUCLEOTIDE SEQUENCE [LARGE SCALE GENOMIC DNA]</scope>
    <source>
        <strain evidence="9 10">NV9</strain>
    </source>
</reference>
<evidence type="ECO:0000256" key="4">
    <source>
        <dbReference type="ARBA" id="ARBA00022989"/>
    </source>
</evidence>
<comment type="subcellular location">
    <subcellularLocation>
        <location evidence="1">Membrane</location>
        <topology evidence="1">Multi-pass membrane protein</topology>
    </subcellularLocation>
</comment>
<dbReference type="OrthoDB" id="9809509at2"/>
<dbReference type="InterPro" id="IPR000620">
    <property type="entry name" value="EamA_dom"/>
</dbReference>
<feature type="domain" description="EamA" evidence="8">
    <location>
        <begin position="3"/>
        <end position="129"/>
    </location>
</feature>
<evidence type="ECO:0000256" key="5">
    <source>
        <dbReference type="ARBA" id="ARBA00023136"/>
    </source>
</evidence>
<protein>
    <submittedName>
        <fullName evidence="9">EamA family transporter</fullName>
    </submittedName>
</protein>
<dbReference type="PANTHER" id="PTHR32322:SF2">
    <property type="entry name" value="EAMA DOMAIN-CONTAINING PROTEIN"/>
    <property type="match status" value="1"/>
</dbReference>
<feature type="region of interest" description="Disordered" evidence="6">
    <location>
        <begin position="283"/>
        <end position="303"/>
    </location>
</feature>
<feature type="transmembrane region" description="Helical" evidence="7">
    <location>
        <begin position="28"/>
        <end position="44"/>
    </location>
</feature>
<keyword evidence="5 7" id="KW-0472">Membrane</keyword>
<evidence type="ECO:0000256" key="2">
    <source>
        <dbReference type="ARBA" id="ARBA00007362"/>
    </source>
</evidence>
<evidence type="ECO:0000256" key="6">
    <source>
        <dbReference type="SAM" id="MobiDB-lite"/>
    </source>
</evidence>
<feature type="transmembrane region" description="Helical" evidence="7">
    <location>
        <begin position="139"/>
        <end position="159"/>
    </location>
</feature>
<dbReference type="Proteomes" id="UP000202440">
    <property type="component" value="Chromosome"/>
</dbReference>
<dbReference type="SUPFAM" id="SSF103481">
    <property type="entry name" value="Multidrug resistance efflux transporter EmrE"/>
    <property type="match status" value="2"/>
</dbReference>
<evidence type="ECO:0000313" key="10">
    <source>
        <dbReference type="Proteomes" id="UP000202440"/>
    </source>
</evidence>